<dbReference type="Gene3D" id="3.40.50.300">
    <property type="entry name" value="P-loop containing nucleotide triphosphate hydrolases"/>
    <property type="match status" value="1"/>
</dbReference>
<dbReference type="PATRIC" id="fig|245018.3.peg.1818"/>
<reference evidence="3 4" key="1">
    <citation type="submission" date="2010-03" db="EMBL/GenBank/DDBJ databases">
        <title>The genome sequence of Clostridiales sp. SSC/2.</title>
        <authorList>
            <consortium name="metaHIT consortium -- http://www.metahit.eu/"/>
            <person name="Pajon A."/>
            <person name="Turner K."/>
            <person name="Parkhill J."/>
            <person name="Duncan S."/>
            <person name="Flint H."/>
        </authorList>
    </citation>
    <scope>NUCLEOTIDE SEQUENCE [LARGE SCALE GENOMIC DNA]</scope>
    <source>
        <strain evidence="3 4">SSC/2</strain>
    </source>
</reference>
<gene>
    <name evidence="3" type="ORF">CL2_15180</name>
</gene>
<sequence>MSLSNTATPFYYGQFRDAVIRGEIPVCKEISMEMNRIDRLIDDPGIYYDDKAVNGFIEYCENELTLTDGEDLNLLPTFKVWAEQVFGWYYFIDRSVYEPDPDGHGGHYVTKTIKKRLINKQYLIVARGAAKSMYESCIQNFFLNVDTSTTYQITTAPTMKQADEVMSPIRTSITRARGPLFKFLTEGSLQNTTGSKANRVKLTSTKKGIENFLTGSLLEVRPMSIDKLQGMRCKIATVDEWLSGDVREDPIGAIEQGASKNDDYLIIATSSEGTVRNGVGDTIKMELMNILKGEYFNPHVSIWYYKLDSIEEVNDPDMWLKANPNLGKTVTYETYQLDVDKAENNPASRNDILAKRFGIPMEGYTYFFTYEETLTHRRKRDYWQMPCALGADLSQGDDFCAFTFLFPLSDGSFGVKTRNYISSKTLSSLPLAMRTKYEDFMREGSLIVHEGTILDMMAVYEDLDNHIIERGYDVRAFGYDPYNAKEFVDRWSRENSPFGIEKVIQGSKTESVPLGELKKLAEDRMLLFDEELMSFTMGNCIVMEDTNGNRKLLKKRYEAKIDAVSAMMDALVAFKRNKEAFE</sequence>
<reference evidence="3 4" key="2">
    <citation type="submission" date="2010-03" db="EMBL/GenBank/DDBJ databases">
        <authorList>
            <person name="Pajon A."/>
        </authorList>
    </citation>
    <scope>NUCLEOTIDE SEQUENCE [LARGE SCALE GENOMIC DNA]</scope>
    <source>
        <strain evidence="3 4">SSC/2</strain>
    </source>
</reference>
<dbReference type="KEGG" id="bprl:CL2_15180"/>
<organism evidence="3 4">
    <name type="scientific">Anaerostipes hadrus</name>
    <dbReference type="NCBI Taxonomy" id="649756"/>
    <lineage>
        <taxon>Bacteria</taxon>
        <taxon>Bacillati</taxon>
        <taxon>Bacillota</taxon>
        <taxon>Clostridia</taxon>
        <taxon>Lachnospirales</taxon>
        <taxon>Lachnospiraceae</taxon>
        <taxon>Anaerostipes</taxon>
    </lineage>
</organism>
<dbReference type="InterPro" id="IPR027417">
    <property type="entry name" value="P-loop_NTPase"/>
</dbReference>
<evidence type="ECO:0000313" key="4">
    <source>
        <dbReference type="Proteomes" id="UP000008960"/>
    </source>
</evidence>
<feature type="domain" description="Terminase large subunit-like endonuclease" evidence="2">
    <location>
        <begin position="303"/>
        <end position="575"/>
    </location>
</feature>
<dbReference type="InterPro" id="IPR005021">
    <property type="entry name" value="Terminase_largesu-like"/>
</dbReference>
<feature type="domain" description="Terminase large subunit-like ATPase" evidence="1">
    <location>
        <begin position="113"/>
        <end position="278"/>
    </location>
</feature>
<dbReference type="InterPro" id="IPR046462">
    <property type="entry name" value="TerL_nuclease"/>
</dbReference>
<dbReference type="Proteomes" id="UP000008960">
    <property type="component" value="Chromosome"/>
</dbReference>
<dbReference type="InterPro" id="IPR046461">
    <property type="entry name" value="TerL_ATPase"/>
</dbReference>
<accession>D4N0R4</accession>
<protein>
    <submittedName>
        <fullName evidence="3">Phage terminase-like protein, large subunit</fullName>
    </submittedName>
</protein>
<name>D4N0R4_ANAHA</name>
<dbReference type="Pfam" id="PF20441">
    <property type="entry name" value="TerL_nuclease"/>
    <property type="match status" value="1"/>
</dbReference>
<dbReference type="PANTHER" id="PTHR41287:SF1">
    <property type="entry name" value="PROTEIN YMFN"/>
    <property type="match status" value="1"/>
</dbReference>
<evidence type="ECO:0000259" key="2">
    <source>
        <dbReference type="Pfam" id="PF20441"/>
    </source>
</evidence>
<evidence type="ECO:0000313" key="3">
    <source>
        <dbReference type="EMBL" id="CBL38459.1"/>
    </source>
</evidence>
<dbReference type="EMBL" id="FP929061">
    <property type="protein sequence ID" value="CBL38459.1"/>
    <property type="molecule type" value="Genomic_DNA"/>
</dbReference>
<dbReference type="GO" id="GO:0004519">
    <property type="term" value="F:endonuclease activity"/>
    <property type="evidence" value="ECO:0007669"/>
    <property type="project" value="InterPro"/>
</dbReference>
<evidence type="ECO:0000259" key="1">
    <source>
        <dbReference type="Pfam" id="PF03354"/>
    </source>
</evidence>
<dbReference type="AlphaFoldDB" id="D4N0R4"/>
<dbReference type="PANTHER" id="PTHR41287">
    <property type="match status" value="1"/>
</dbReference>
<dbReference type="Pfam" id="PF03354">
    <property type="entry name" value="TerL_ATPase"/>
    <property type="match status" value="1"/>
</dbReference>
<dbReference type="RefSeq" id="WP_008390859.1">
    <property type="nucleotide sequence ID" value="NC_021016.1"/>
</dbReference>
<proteinExistence type="predicted"/>